<sequence length="98" mass="10811">MNRLKRTITQGAVGGLAGLIAEHGLEAATGMDFVNGVMGIAGITLGIANANRDLITQAYNITKERLNKEPKDVTADEWEQLRREYPRVVDYLERALRA</sequence>
<proteinExistence type="predicted"/>
<evidence type="ECO:0000313" key="1">
    <source>
        <dbReference type="EMBL" id="GAF76098.1"/>
    </source>
</evidence>
<gene>
    <name evidence="1" type="ORF">S01H1_11015</name>
</gene>
<organism evidence="1">
    <name type="scientific">marine sediment metagenome</name>
    <dbReference type="NCBI Taxonomy" id="412755"/>
    <lineage>
        <taxon>unclassified sequences</taxon>
        <taxon>metagenomes</taxon>
        <taxon>ecological metagenomes</taxon>
    </lineage>
</organism>
<dbReference type="AlphaFoldDB" id="X0S4W7"/>
<protein>
    <submittedName>
        <fullName evidence="1">Uncharacterized protein</fullName>
    </submittedName>
</protein>
<dbReference type="EMBL" id="BARS01005617">
    <property type="protein sequence ID" value="GAF76098.1"/>
    <property type="molecule type" value="Genomic_DNA"/>
</dbReference>
<accession>X0S4W7</accession>
<comment type="caution">
    <text evidence="1">The sequence shown here is derived from an EMBL/GenBank/DDBJ whole genome shotgun (WGS) entry which is preliminary data.</text>
</comment>
<name>X0S4W7_9ZZZZ</name>
<reference evidence="1" key="1">
    <citation type="journal article" date="2014" name="Front. Microbiol.">
        <title>High frequency of phylogenetically diverse reductive dehalogenase-homologous genes in deep subseafloor sedimentary metagenomes.</title>
        <authorList>
            <person name="Kawai M."/>
            <person name="Futagami T."/>
            <person name="Toyoda A."/>
            <person name="Takaki Y."/>
            <person name="Nishi S."/>
            <person name="Hori S."/>
            <person name="Arai W."/>
            <person name="Tsubouchi T."/>
            <person name="Morono Y."/>
            <person name="Uchiyama I."/>
            <person name="Ito T."/>
            <person name="Fujiyama A."/>
            <person name="Inagaki F."/>
            <person name="Takami H."/>
        </authorList>
    </citation>
    <scope>NUCLEOTIDE SEQUENCE</scope>
    <source>
        <strain evidence="1">Expedition CK06-06</strain>
    </source>
</reference>